<evidence type="ECO:0000313" key="3">
    <source>
        <dbReference type="Proteomes" id="UP001057375"/>
    </source>
</evidence>
<sequence length="298" mass="33687">MSFNKTTTYSSSLRSPEKDSKIHPNPDSFIYTRRPKPSHLDDEMLGAASKSVRSATYRTTYGTTMTKETVFLPKHLEPAKYTKAALSQRILPVDVPGETMQQAMSYPRSDKSHSNAVHGSTSYKTVHARDELRRQVRQELYAKQGRYGADMVRSKDISLMTPYCSETADRFGEGTGQINPDSGMYFSRKGQMVDIDKQDIQEGTRTMFVKDETLGERLETVDTGKSMGISFRFGSKSLQKDAFTSEKQKRFDHTASLEAGTMTGVPIYFEEPSAIKMQKEYQIDDATLETIDLAENRR</sequence>
<feature type="region of interest" description="Disordered" evidence="1">
    <location>
        <begin position="1"/>
        <end position="41"/>
    </location>
</feature>
<feature type="compositionally biased region" description="Polar residues" evidence="1">
    <location>
        <begin position="114"/>
        <end position="124"/>
    </location>
</feature>
<feature type="region of interest" description="Disordered" evidence="1">
    <location>
        <begin position="106"/>
        <end position="126"/>
    </location>
</feature>
<comment type="caution">
    <text evidence="2">The sequence shown here is derived from an EMBL/GenBank/DDBJ whole genome shotgun (WGS) entry which is preliminary data.</text>
</comment>
<evidence type="ECO:0000313" key="2">
    <source>
        <dbReference type="EMBL" id="GKT21208.1"/>
    </source>
</evidence>
<evidence type="ECO:0000256" key="1">
    <source>
        <dbReference type="SAM" id="MobiDB-lite"/>
    </source>
</evidence>
<accession>A0ABQ5JY58</accession>
<name>A0ABQ5JY58_9EUKA</name>
<gene>
    <name evidence="2" type="ORF">ADUPG1_011838</name>
</gene>
<dbReference type="Proteomes" id="UP001057375">
    <property type="component" value="Unassembled WGS sequence"/>
</dbReference>
<feature type="compositionally biased region" description="Basic and acidic residues" evidence="1">
    <location>
        <begin position="15"/>
        <end position="24"/>
    </location>
</feature>
<protein>
    <submittedName>
        <fullName evidence="2">Uncharacterized protein</fullName>
    </submittedName>
</protein>
<keyword evidence="3" id="KW-1185">Reference proteome</keyword>
<dbReference type="EMBL" id="BQXS01012303">
    <property type="protein sequence ID" value="GKT21208.1"/>
    <property type="molecule type" value="Genomic_DNA"/>
</dbReference>
<proteinExistence type="predicted"/>
<feature type="compositionally biased region" description="Polar residues" evidence="1">
    <location>
        <begin position="1"/>
        <end position="14"/>
    </location>
</feature>
<reference evidence="2" key="1">
    <citation type="submission" date="2022-03" db="EMBL/GenBank/DDBJ databases">
        <title>Draft genome sequence of Aduncisulcus paluster, a free-living microaerophilic Fornicata.</title>
        <authorList>
            <person name="Yuyama I."/>
            <person name="Kume K."/>
            <person name="Tamura T."/>
            <person name="Inagaki Y."/>
            <person name="Hashimoto T."/>
        </authorList>
    </citation>
    <scope>NUCLEOTIDE SEQUENCE</scope>
    <source>
        <strain evidence="2">NY0171</strain>
    </source>
</reference>
<organism evidence="2 3">
    <name type="scientific">Aduncisulcus paluster</name>
    <dbReference type="NCBI Taxonomy" id="2918883"/>
    <lineage>
        <taxon>Eukaryota</taxon>
        <taxon>Metamonada</taxon>
        <taxon>Carpediemonas-like organisms</taxon>
        <taxon>Aduncisulcus</taxon>
    </lineage>
</organism>